<accession>A0AAN6TZU1</accession>
<feature type="signal peptide" evidence="2">
    <location>
        <begin position="1"/>
        <end position="16"/>
    </location>
</feature>
<evidence type="ECO:0000256" key="2">
    <source>
        <dbReference type="SAM" id="SignalP"/>
    </source>
</evidence>
<dbReference type="RefSeq" id="XP_062647450.1">
    <property type="nucleotide sequence ID" value="XM_062787284.1"/>
</dbReference>
<dbReference type="AlphaFoldDB" id="A0AAN6TZU1"/>
<dbReference type="EMBL" id="MU853228">
    <property type="protein sequence ID" value="KAK4123679.1"/>
    <property type="molecule type" value="Genomic_DNA"/>
</dbReference>
<organism evidence="3 4">
    <name type="scientific">Parathielavia appendiculata</name>
    <dbReference type="NCBI Taxonomy" id="2587402"/>
    <lineage>
        <taxon>Eukaryota</taxon>
        <taxon>Fungi</taxon>
        <taxon>Dikarya</taxon>
        <taxon>Ascomycota</taxon>
        <taxon>Pezizomycotina</taxon>
        <taxon>Sordariomycetes</taxon>
        <taxon>Sordariomycetidae</taxon>
        <taxon>Sordariales</taxon>
        <taxon>Chaetomiaceae</taxon>
        <taxon>Parathielavia</taxon>
    </lineage>
</organism>
<protein>
    <recommendedName>
        <fullName evidence="5">Secreted protein</fullName>
    </recommendedName>
</protein>
<feature type="transmembrane region" description="Helical" evidence="1">
    <location>
        <begin position="73"/>
        <end position="90"/>
    </location>
</feature>
<evidence type="ECO:0000313" key="4">
    <source>
        <dbReference type="Proteomes" id="UP001302602"/>
    </source>
</evidence>
<feature type="transmembrane region" description="Helical" evidence="1">
    <location>
        <begin position="40"/>
        <end position="66"/>
    </location>
</feature>
<proteinExistence type="predicted"/>
<evidence type="ECO:0008006" key="5">
    <source>
        <dbReference type="Google" id="ProtNLM"/>
    </source>
</evidence>
<keyword evidence="1" id="KW-0812">Transmembrane</keyword>
<sequence length="92" mass="9774">MLCFALLFFLLALGFSKRLGFVAPRRNGVATPKCGTGGRAFLCCAGFVFSTGHGAGTIGSAFIACLLRLHRAIGGRILSVSFVLFPHFVFMS</sequence>
<feature type="chain" id="PRO_5042828147" description="Secreted protein" evidence="2">
    <location>
        <begin position="17"/>
        <end position="92"/>
    </location>
</feature>
<dbReference type="Proteomes" id="UP001302602">
    <property type="component" value="Unassembled WGS sequence"/>
</dbReference>
<keyword evidence="1" id="KW-1133">Transmembrane helix</keyword>
<reference evidence="3" key="2">
    <citation type="submission" date="2023-05" db="EMBL/GenBank/DDBJ databases">
        <authorList>
            <consortium name="Lawrence Berkeley National Laboratory"/>
            <person name="Steindorff A."/>
            <person name="Hensen N."/>
            <person name="Bonometti L."/>
            <person name="Westerberg I."/>
            <person name="Brannstrom I.O."/>
            <person name="Guillou S."/>
            <person name="Cros-Aarteil S."/>
            <person name="Calhoun S."/>
            <person name="Haridas S."/>
            <person name="Kuo A."/>
            <person name="Mondo S."/>
            <person name="Pangilinan J."/>
            <person name="Riley R."/>
            <person name="Labutti K."/>
            <person name="Andreopoulos B."/>
            <person name="Lipzen A."/>
            <person name="Chen C."/>
            <person name="Yanf M."/>
            <person name="Daum C."/>
            <person name="Ng V."/>
            <person name="Clum A."/>
            <person name="Ohm R."/>
            <person name="Martin F."/>
            <person name="Silar P."/>
            <person name="Natvig D."/>
            <person name="Lalanne C."/>
            <person name="Gautier V."/>
            <person name="Ament-Velasquez S.L."/>
            <person name="Kruys A."/>
            <person name="Hutchinson M.I."/>
            <person name="Powell A.J."/>
            <person name="Barry K."/>
            <person name="Miller A.N."/>
            <person name="Grigoriev I.V."/>
            <person name="Debuchy R."/>
            <person name="Gladieux P."/>
            <person name="Thoren M.H."/>
            <person name="Johannesson H."/>
        </authorList>
    </citation>
    <scope>NUCLEOTIDE SEQUENCE</scope>
    <source>
        <strain evidence="3">CBS 731.68</strain>
    </source>
</reference>
<keyword evidence="2" id="KW-0732">Signal</keyword>
<comment type="caution">
    <text evidence="3">The sequence shown here is derived from an EMBL/GenBank/DDBJ whole genome shotgun (WGS) entry which is preliminary data.</text>
</comment>
<evidence type="ECO:0000256" key="1">
    <source>
        <dbReference type="SAM" id="Phobius"/>
    </source>
</evidence>
<reference evidence="3" key="1">
    <citation type="journal article" date="2023" name="Mol. Phylogenet. Evol.">
        <title>Genome-scale phylogeny and comparative genomics of the fungal order Sordariales.</title>
        <authorList>
            <person name="Hensen N."/>
            <person name="Bonometti L."/>
            <person name="Westerberg I."/>
            <person name="Brannstrom I.O."/>
            <person name="Guillou S."/>
            <person name="Cros-Aarteil S."/>
            <person name="Calhoun S."/>
            <person name="Haridas S."/>
            <person name="Kuo A."/>
            <person name="Mondo S."/>
            <person name="Pangilinan J."/>
            <person name="Riley R."/>
            <person name="LaButti K."/>
            <person name="Andreopoulos B."/>
            <person name="Lipzen A."/>
            <person name="Chen C."/>
            <person name="Yan M."/>
            <person name="Daum C."/>
            <person name="Ng V."/>
            <person name="Clum A."/>
            <person name="Steindorff A."/>
            <person name="Ohm R.A."/>
            <person name="Martin F."/>
            <person name="Silar P."/>
            <person name="Natvig D.O."/>
            <person name="Lalanne C."/>
            <person name="Gautier V."/>
            <person name="Ament-Velasquez S.L."/>
            <person name="Kruys A."/>
            <person name="Hutchinson M.I."/>
            <person name="Powell A.J."/>
            <person name="Barry K."/>
            <person name="Miller A.N."/>
            <person name="Grigoriev I.V."/>
            <person name="Debuchy R."/>
            <person name="Gladieux P."/>
            <person name="Hiltunen Thoren M."/>
            <person name="Johannesson H."/>
        </authorList>
    </citation>
    <scope>NUCLEOTIDE SEQUENCE</scope>
    <source>
        <strain evidence="3">CBS 731.68</strain>
    </source>
</reference>
<keyword evidence="4" id="KW-1185">Reference proteome</keyword>
<name>A0AAN6TZU1_9PEZI</name>
<gene>
    <name evidence="3" type="ORF">N657DRAFT_420178</name>
</gene>
<dbReference type="GeneID" id="87824054"/>
<evidence type="ECO:0000313" key="3">
    <source>
        <dbReference type="EMBL" id="KAK4123679.1"/>
    </source>
</evidence>
<keyword evidence="1" id="KW-0472">Membrane</keyword>